<dbReference type="AlphaFoldDB" id="A0A1M5XTP8"/>
<dbReference type="Gene3D" id="3.40.1190.20">
    <property type="match status" value="1"/>
</dbReference>
<dbReference type="Proteomes" id="UP000189796">
    <property type="component" value="Chromosome I"/>
</dbReference>
<evidence type="ECO:0000256" key="1">
    <source>
        <dbReference type="ARBA" id="ARBA00022679"/>
    </source>
</evidence>
<evidence type="ECO:0000259" key="3">
    <source>
        <dbReference type="Pfam" id="PF00294"/>
    </source>
</evidence>
<evidence type="ECO:0000313" key="5">
    <source>
        <dbReference type="Proteomes" id="UP000189796"/>
    </source>
</evidence>
<dbReference type="SUPFAM" id="SSF53613">
    <property type="entry name" value="Ribokinase-like"/>
    <property type="match status" value="1"/>
</dbReference>
<dbReference type="GO" id="GO:0016301">
    <property type="term" value="F:kinase activity"/>
    <property type="evidence" value="ECO:0007669"/>
    <property type="project" value="UniProtKB-KW"/>
</dbReference>
<keyword evidence="1" id="KW-0808">Transferase</keyword>
<dbReference type="EMBL" id="LT670817">
    <property type="protein sequence ID" value="SHI03180.1"/>
    <property type="molecule type" value="Genomic_DNA"/>
</dbReference>
<protein>
    <submittedName>
        <fullName evidence="4">Sugar or nucleoside kinase, ribokinase family</fullName>
    </submittedName>
</protein>
<name>A0A1M5XTP8_9BRAD</name>
<proteinExistence type="predicted"/>
<evidence type="ECO:0000256" key="2">
    <source>
        <dbReference type="ARBA" id="ARBA00022777"/>
    </source>
</evidence>
<organism evidence="4 5">
    <name type="scientific">Bradyrhizobium erythrophlei</name>
    <dbReference type="NCBI Taxonomy" id="1437360"/>
    <lineage>
        <taxon>Bacteria</taxon>
        <taxon>Pseudomonadati</taxon>
        <taxon>Pseudomonadota</taxon>
        <taxon>Alphaproteobacteria</taxon>
        <taxon>Hyphomicrobiales</taxon>
        <taxon>Nitrobacteraceae</taxon>
        <taxon>Bradyrhizobium</taxon>
    </lineage>
</organism>
<dbReference type="PROSITE" id="PS00584">
    <property type="entry name" value="PFKB_KINASES_2"/>
    <property type="match status" value="1"/>
</dbReference>
<sequence>MARRLGMPVPSGGRAGLMDEPMNFHAAAPKIPARILCIGMPVRDLTFRIGELPQRGYKVGASHFEQICGGNALNAAVGIVRLGGRASICGPMGDSRESSARYIFDKLADEGIDFRHIVHMPGLVTPISTIMIDPSGERTIVTFRDPELWKVHLPDAGELLADCSAILTENRCAEFCTDLCVEACRRGIPVIVDVDRTMSLREGLLTASSHLIFSSEALQSTAGVADDAEALKKVAKLTPSFLAGTRGAQGTLWLDEQQNLQQTPAFPVHTVDTLGAGDVFHGAFALAITEQQDLREALRFASAAAALKCTRFGGAFAAPQRAEVSEFLRHAPAANPVRSDQ</sequence>
<gene>
    <name evidence="4" type="ORF">SAMN05443248_7615</name>
</gene>
<dbReference type="InterPro" id="IPR002173">
    <property type="entry name" value="Carboh/pur_kinase_PfkB_CS"/>
</dbReference>
<keyword evidence="2 4" id="KW-0418">Kinase</keyword>
<evidence type="ECO:0000313" key="4">
    <source>
        <dbReference type="EMBL" id="SHI03180.1"/>
    </source>
</evidence>
<dbReference type="CDD" id="cd01945">
    <property type="entry name" value="ribokinase_group_B"/>
    <property type="match status" value="1"/>
</dbReference>
<dbReference type="Pfam" id="PF00294">
    <property type="entry name" value="PfkB"/>
    <property type="match status" value="1"/>
</dbReference>
<dbReference type="InterPro" id="IPR011611">
    <property type="entry name" value="PfkB_dom"/>
</dbReference>
<dbReference type="GO" id="GO:0005829">
    <property type="term" value="C:cytosol"/>
    <property type="evidence" value="ECO:0007669"/>
    <property type="project" value="TreeGrafter"/>
</dbReference>
<dbReference type="PANTHER" id="PTHR10584">
    <property type="entry name" value="SUGAR KINASE"/>
    <property type="match status" value="1"/>
</dbReference>
<accession>A0A1M5XTP8</accession>
<dbReference type="PANTHER" id="PTHR10584:SF157">
    <property type="entry name" value="SULFOFRUCTOSE KINASE"/>
    <property type="match status" value="1"/>
</dbReference>
<dbReference type="InterPro" id="IPR029056">
    <property type="entry name" value="Ribokinase-like"/>
</dbReference>
<reference evidence="4 5" key="1">
    <citation type="submission" date="2016-11" db="EMBL/GenBank/DDBJ databases">
        <authorList>
            <person name="Jaros S."/>
            <person name="Januszkiewicz K."/>
            <person name="Wedrychowicz H."/>
        </authorList>
    </citation>
    <scope>NUCLEOTIDE SEQUENCE [LARGE SCALE GENOMIC DNA]</scope>
    <source>
        <strain evidence="4 5">GAS138</strain>
    </source>
</reference>
<feature type="domain" description="Carbohydrate kinase PfkB" evidence="3">
    <location>
        <begin position="34"/>
        <end position="320"/>
    </location>
</feature>